<feature type="compositionally biased region" description="Polar residues" evidence="1">
    <location>
        <begin position="1"/>
        <end position="26"/>
    </location>
</feature>
<dbReference type="OMA" id="INQPAHR"/>
<feature type="region of interest" description="Disordered" evidence="1">
    <location>
        <begin position="196"/>
        <end position="261"/>
    </location>
</feature>
<sequence length="698" mass="76709">MLDNNETTSNSSGVLTLSNPSTTSSYIHGVNNDYYLPPSGEREDMNNSNMSSSEDAEPMSTADQMDFSESGLDVHEYGSFASRMHDFSSPITTKAPPFPEKNLQQVGSAKKGVVQAPPRPPNPFTSIPPALNHHSTPISNNVINSITTTTTIPTTNMQPEPSSPSNTFREFLEGEVYKRPARLSPLSVDNIVEEQQTINKTKQSSTKVSSSSATTTGPKQPTNPSVNINSSKQSVTSSSTTTATNGNTVTEQKVEPPQRPTISNKTLLLANRLTAQPSKPQQQEEESNNESSDHEMSTKKTLASKKESKKRSSHESDSENNMEDISYESSEESDKKSKKKKSTTQPEQKKKAEKETKIKGVKSRKTKSEGGESSQSKKSSSDSKKTTSPKRPLEDVVESKVSVNEEPKTKRNKQPTPVESKNVSIKTENSNASSSTSTHTNTTSTKSSSANKDVKTLQQKLDSKRQIATTLKHKADDLKKDHQISEAISTYLASGMKYSEAAMYSKQIFENTPKEKNPSTSGTAILLKQNIDFLKYVSSLALKYAYYDKAVLANILIFTNTKALFNFKTQSIQRYRRYLLGKFGETNSTSVGSSSITSPAAVASPSSQSISTPSPVHNGGAMISSVGSAELTNTIMRLCEELEIVSMVVENEVTLYHQLKQHETYRENYELMHEAQRGNIDFVVKFLDDELARLDSSE</sequence>
<feature type="region of interest" description="Disordered" evidence="1">
    <location>
        <begin position="1"/>
        <end position="62"/>
    </location>
</feature>
<evidence type="ECO:0000256" key="1">
    <source>
        <dbReference type="SAM" id="MobiDB-lite"/>
    </source>
</evidence>
<name>A0A6A5CBU6_NAEFO</name>
<feature type="compositionally biased region" description="Basic and acidic residues" evidence="1">
    <location>
        <begin position="347"/>
        <end position="358"/>
    </location>
</feature>
<evidence type="ECO:0000313" key="2">
    <source>
        <dbReference type="EMBL" id="KAF0982739.1"/>
    </source>
</evidence>
<dbReference type="RefSeq" id="XP_044567452.1">
    <property type="nucleotide sequence ID" value="XM_044701046.1"/>
</dbReference>
<feature type="compositionally biased region" description="Polar residues" evidence="1">
    <location>
        <begin position="217"/>
        <end position="226"/>
    </location>
</feature>
<comment type="caution">
    <text evidence="2">The sequence shown here is derived from an EMBL/GenBank/DDBJ whole genome shotgun (WGS) entry which is preliminary data.</text>
</comment>
<proteinExistence type="predicted"/>
<evidence type="ECO:0000313" key="3">
    <source>
        <dbReference type="Proteomes" id="UP000444721"/>
    </source>
</evidence>
<dbReference type="OrthoDB" id="10448579at2759"/>
<dbReference type="VEuPathDB" id="AmoebaDB:NfTy_014200"/>
<feature type="region of interest" description="Disordered" evidence="1">
    <location>
        <begin position="274"/>
        <end position="461"/>
    </location>
</feature>
<dbReference type="GeneID" id="68117933"/>
<dbReference type="AlphaFoldDB" id="A0A6A5CBU6"/>
<dbReference type="VEuPathDB" id="AmoebaDB:FDP41_010718"/>
<reference evidence="2 3" key="1">
    <citation type="journal article" date="2019" name="Sci. Rep.">
        <title>Nanopore sequencing improves the draft genome of the human pathogenic amoeba Naegleria fowleri.</title>
        <authorList>
            <person name="Liechti N."/>
            <person name="Schurch N."/>
            <person name="Bruggmann R."/>
            <person name="Wittwer M."/>
        </authorList>
    </citation>
    <scope>NUCLEOTIDE SEQUENCE [LARGE SCALE GENOMIC DNA]</scope>
    <source>
        <strain evidence="2 3">ATCC 30894</strain>
    </source>
</reference>
<organism evidence="2 3">
    <name type="scientific">Naegleria fowleri</name>
    <name type="common">Brain eating amoeba</name>
    <dbReference type="NCBI Taxonomy" id="5763"/>
    <lineage>
        <taxon>Eukaryota</taxon>
        <taxon>Discoba</taxon>
        <taxon>Heterolobosea</taxon>
        <taxon>Tetramitia</taxon>
        <taxon>Eutetramitia</taxon>
        <taxon>Vahlkampfiidae</taxon>
        <taxon>Naegleria</taxon>
    </lineage>
</organism>
<feature type="compositionally biased region" description="Low complexity" evidence="1">
    <location>
        <begin position="200"/>
        <end position="216"/>
    </location>
</feature>
<protein>
    <submittedName>
        <fullName evidence="2">Uncharacterized protein</fullName>
    </submittedName>
</protein>
<feature type="compositionally biased region" description="Basic and acidic residues" evidence="1">
    <location>
        <begin position="379"/>
        <end position="409"/>
    </location>
</feature>
<dbReference type="VEuPathDB" id="AmoebaDB:NF0106540"/>
<feature type="compositionally biased region" description="Acidic residues" evidence="1">
    <location>
        <begin position="318"/>
        <end position="331"/>
    </location>
</feature>
<dbReference type="Proteomes" id="UP000444721">
    <property type="component" value="Unassembled WGS sequence"/>
</dbReference>
<gene>
    <name evidence="2" type="ORF">FDP41_010718</name>
</gene>
<feature type="compositionally biased region" description="Polar residues" evidence="1">
    <location>
        <begin position="414"/>
        <end position="428"/>
    </location>
</feature>
<feature type="compositionally biased region" description="Low complexity" evidence="1">
    <location>
        <begin position="227"/>
        <end position="248"/>
    </location>
</feature>
<accession>A0A6A5CBU6</accession>
<dbReference type="EMBL" id="VFQX01000007">
    <property type="protein sequence ID" value="KAF0982739.1"/>
    <property type="molecule type" value="Genomic_DNA"/>
</dbReference>
<feature type="compositionally biased region" description="Low complexity" evidence="1">
    <location>
        <begin position="429"/>
        <end position="451"/>
    </location>
</feature>
<keyword evidence="3" id="KW-1185">Reference proteome</keyword>